<feature type="compositionally biased region" description="Gly residues" evidence="1">
    <location>
        <begin position="1081"/>
        <end position="1094"/>
    </location>
</feature>
<feature type="compositionally biased region" description="Low complexity" evidence="1">
    <location>
        <begin position="41"/>
        <end position="50"/>
    </location>
</feature>
<dbReference type="GeneID" id="586284"/>
<dbReference type="Gene3D" id="3.10.490.10">
    <property type="entry name" value="Gamma-glutamyl cyclotransferase-like"/>
    <property type="match status" value="1"/>
</dbReference>
<feature type="region of interest" description="Disordered" evidence="1">
    <location>
        <begin position="1282"/>
        <end position="1333"/>
    </location>
</feature>
<reference evidence="3" key="1">
    <citation type="submission" date="2015-02" db="EMBL/GenBank/DDBJ databases">
        <title>Genome sequencing for Strongylocentrotus purpuratus.</title>
        <authorList>
            <person name="Murali S."/>
            <person name="Liu Y."/>
            <person name="Vee V."/>
            <person name="English A."/>
            <person name="Wang M."/>
            <person name="Skinner E."/>
            <person name="Han Y."/>
            <person name="Muzny D.M."/>
            <person name="Worley K.C."/>
            <person name="Gibbs R.A."/>
        </authorList>
    </citation>
    <scope>NUCLEOTIDE SEQUENCE</scope>
</reference>
<evidence type="ECO:0000313" key="2">
    <source>
        <dbReference type="EnsemblMetazoa" id="XP_030833399"/>
    </source>
</evidence>
<dbReference type="Proteomes" id="UP000007110">
    <property type="component" value="Unassembled WGS sequence"/>
</dbReference>
<feature type="compositionally biased region" description="Basic and acidic residues" evidence="1">
    <location>
        <begin position="1095"/>
        <end position="1104"/>
    </location>
</feature>
<dbReference type="InParanoid" id="A0A7M7SV37"/>
<feature type="compositionally biased region" description="Gly residues" evidence="1">
    <location>
        <begin position="958"/>
        <end position="1073"/>
    </location>
</feature>
<feature type="compositionally biased region" description="Low complexity" evidence="1">
    <location>
        <begin position="122"/>
        <end position="137"/>
    </location>
</feature>
<feature type="compositionally biased region" description="Acidic residues" evidence="1">
    <location>
        <begin position="567"/>
        <end position="583"/>
    </location>
</feature>
<feature type="compositionally biased region" description="Polar residues" evidence="1">
    <location>
        <begin position="651"/>
        <end position="666"/>
    </location>
</feature>
<organism evidence="2 3">
    <name type="scientific">Strongylocentrotus purpuratus</name>
    <name type="common">Purple sea urchin</name>
    <dbReference type="NCBI Taxonomy" id="7668"/>
    <lineage>
        <taxon>Eukaryota</taxon>
        <taxon>Metazoa</taxon>
        <taxon>Echinodermata</taxon>
        <taxon>Eleutherozoa</taxon>
        <taxon>Echinozoa</taxon>
        <taxon>Echinoidea</taxon>
        <taxon>Euechinoidea</taxon>
        <taxon>Echinacea</taxon>
        <taxon>Camarodonta</taxon>
        <taxon>Echinidea</taxon>
        <taxon>Strongylocentrotidae</taxon>
        <taxon>Strongylocentrotus</taxon>
    </lineage>
</organism>
<protein>
    <submittedName>
        <fullName evidence="2">Uncharacterized protein</fullName>
    </submittedName>
</protein>
<reference evidence="2" key="2">
    <citation type="submission" date="2021-01" db="UniProtKB">
        <authorList>
            <consortium name="EnsemblMetazoa"/>
        </authorList>
    </citation>
    <scope>IDENTIFICATION</scope>
</reference>
<dbReference type="InterPro" id="IPR013024">
    <property type="entry name" value="GGCT-like"/>
</dbReference>
<feature type="region of interest" description="Disordered" evidence="1">
    <location>
        <begin position="1"/>
        <end position="61"/>
    </location>
</feature>
<proteinExistence type="predicted"/>
<feature type="region of interest" description="Disordered" evidence="1">
    <location>
        <begin position="735"/>
        <end position="774"/>
    </location>
</feature>
<dbReference type="OMA" id="VSQPFKH"/>
<feature type="compositionally biased region" description="Polar residues" evidence="1">
    <location>
        <begin position="756"/>
        <end position="765"/>
    </location>
</feature>
<keyword evidence="3" id="KW-1185">Reference proteome</keyword>
<feature type="compositionally biased region" description="Polar residues" evidence="1">
    <location>
        <begin position="608"/>
        <end position="631"/>
    </location>
</feature>
<feature type="compositionally biased region" description="Polar residues" evidence="1">
    <location>
        <begin position="1"/>
        <end position="19"/>
    </location>
</feature>
<dbReference type="OrthoDB" id="2017317at2759"/>
<dbReference type="EnsemblMetazoa" id="XM_030977539">
    <property type="protein sequence ID" value="XP_030833399"/>
    <property type="gene ID" value="LOC586284"/>
</dbReference>
<feature type="compositionally biased region" description="Basic and acidic residues" evidence="1">
    <location>
        <begin position="919"/>
        <end position="932"/>
    </location>
</feature>
<feature type="region of interest" description="Disordered" evidence="1">
    <location>
        <begin position="559"/>
        <end position="695"/>
    </location>
</feature>
<dbReference type="SUPFAM" id="SSF110857">
    <property type="entry name" value="Gamma-glutamyl cyclotransferase-like"/>
    <property type="match status" value="1"/>
</dbReference>
<feature type="region of interest" description="Disordered" evidence="1">
    <location>
        <begin position="122"/>
        <end position="157"/>
    </location>
</feature>
<feature type="compositionally biased region" description="Low complexity" evidence="1">
    <location>
        <begin position="1289"/>
        <end position="1303"/>
    </location>
</feature>
<feature type="compositionally biased region" description="Basic residues" evidence="1">
    <location>
        <begin position="178"/>
        <end position="187"/>
    </location>
</feature>
<feature type="region of interest" description="Disordered" evidence="1">
    <location>
        <begin position="916"/>
        <end position="1126"/>
    </location>
</feature>
<evidence type="ECO:0000313" key="3">
    <source>
        <dbReference type="Proteomes" id="UP000007110"/>
    </source>
</evidence>
<dbReference type="InterPro" id="IPR036568">
    <property type="entry name" value="GGCT-like_sf"/>
</dbReference>
<feature type="compositionally biased region" description="Basic and acidic residues" evidence="1">
    <location>
        <begin position="940"/>
        <end position="957"/>
    </location>
</feature>
<feature type="region of interest" description="Disordered" evidence="1">
    <location>
        <begin position="800"/>
        <end position="830"/>
    </location>
</feature>
<dbReference type="RefSeq" id="XP_030833399.1">
    <property type="nucleotide sequence ID" value="XM_030977539.1"/>
</dbReference>
<feature type="compositionally biased region" description="Polar residues" evidence="1">
    <location>
        <begin position="28"/>
        <end position="37"/>
    </location>
</feature>
<evidence type="ECO:0000256" key="1">
    <source>
        <dbReference type="SAM" id="MobiDB-lite"/>
    </source>
</evidence>
<feature type="compositionally biased region" description="Polar residues" evidence="1">
    <location>
        <begin position="735"/>
        <end position="745"/>
    </location>
</feature>
<feature type="region of interest" description="Disordered" evidence="1">
    <location>
        <begin position="487"/>
        <end position="527"/>
    </location>
</feature>
<feature type="compositionally biased region" description="Basic and acidic residues" evidence="1">
    <location>
        <begin position="638"/>
        <end position="650"/>
    </location>
</feature>
<feature type="compositionally biased region" description="Basic and acidic residues" evidence="1">
    <location>
        <begin position="746"/>
        <end position="755"/>
    </location>
</feature>
<dbReference type="CDD" id="cd06661">
    <property type="entry name" value="GGCT_like"/>
    <property type="match status" value="1"/>
</dbReference>
<dbReference type="KEGG" id="spu:586284"/>
<feature type="region of interest" description="Disordered" evidence="1">
    <location>
        <begin position="169"/>
        <end position="227"/>
    </location>
</feature>
<accession>A0A7M7SV37</accession>
<feature type="region of interest" description="Disordered" evidence="1">
    <location>
        <begin position="432"/>
        <end position="452"/>
    </location>
</feature>
<sequence length="1501" mass="160621">MQALSPTEDSVKQSASTMLTWKEPVVVETQSPTSALRSSKSKSYGASGSPAPGPGGDLLGVNAVNGQSFKPQKQQNGPMNILHNCMPQNGHQEFGSPFMENSRQNGIPESVMVMPMIDFKLPSASTRSNSSSPPSSRKAVRSRARPRKPEEPVPFLSVDTLPADKAVMEGKSYSSKQLSKKQGRSVPKRISPEFIHPTAGRRSQTPNHPPFSPYGGGKSTPRVPSRAGSSLHNYNSFFTHKNSAFLAGPPSLWSLGNRFWPHQATPNEGRRRLAPIQAPMVLEASTLKANYQLSQPFKHNVENSTPIERPVSPGQELKESTMLALHEVTQALARQQDPPPSRKGGRLLKGKLKPLHTFKMDGPGMDECQGILTEDNRGQTADKALLLQRKKELLSMLPPDVFQRSTTGSSLHTRPETQGSVHRNSIVSALSLDRDNPANHPSIQPGQLRSQSMVEEAGPVGPFNSMVMMIDDRIFNQVDIPAVEVQQEGGDPEAKGPETSAKEEGTAVQDPERLMAGGDADKLSDDVSESNMSDYLSELEGGRAEILCNMVKKNSQARNDLTQFDNEPSDATELENGYDDEYPLDSVQQKYPALDSAAMSDDRVGNRKVTTAMKSESQPNLDDNDSINSKNVVPDTVTVDRNESKSDHPEQSYSPSILKDSITQSYVVAETDEQSEGSMQSENKLETIPTEEHLEQPVVSKIETKVPEKAITDKETKINVYGSATLHEQKKMIMQNASEDVSNGTKLEDNRRESNNDSNTNTVPVNDSLRNESQNLNNIPSISLVDGSVKAAVENDIVSNNVEGTPLREGSAEGASSPADDAVSGTPNSDPVLRTGIDALAITLVNEKDVSIVSSKIEQNSPAGDQQQIETAVPKEILSNTADHQSVSVNANISESVVTQNCENDVVKQNNEELLSSAMKEDSDKEVEKKEEEEVDDDAKDTKEKDNGNDGDREKDGGNGNNGDRGTGGGNGNNGDSGTGGGNGNDGDSGTGGGNENNGDSGKGGGNGNDGDGGTGGGNGNDGDSGTGGGNENDGDGGTGGGNGNDGDSGTGGGNGNDGDSGTGGDSGSGTGQGSNSHNDNGGGALGGGGGGGGDGDRNNKDENPGDNENGNSNNHTEDKEVESEEENQVICFKSLEQLLQEIQAQSLCRKEELLSYNDIPEVDDPVLYCDSCGLDEDTCVCPNSSLHRFLGQDEFQNRSELEDEELFDESSQQQNIVLEYKMLLGEPHPGIGCYSNDLLSSREAWNEDGQHASRLSRAKQNSGVPNDIMLTTGVAMTQVQRPISAKVRPGSSKPSRPSSHRGPNGGRGGAKVSLEDADMSDSGCGSEMSEALTQPSQLLTDEMEKNYNLDDDLDLKAQHQEHFGTETSENVSKSANLEIVASTKPRHAKNKTDDTPLLAPFPPLCFKINARPPPGKLYYFSYGATMNPTRLSTYIGSKVEQRLWGILFGFALQFNKKGQDIEAGGFANIEFSPDSSVEGCVYCLNPSQLNSLDKFMGCPE</sequence>
<feature type="compositionally biased region" description="Polar residues" evidence="1">
    <location>
        <begin position="439"/>
        <end position="452"/>
    </location>
</feature>
<feature type="compositionally biased region" description="Basic and acidic residues" evidence="1">
    <location>
        <begin position="492"/>
        <end position="525"/>
    </location>
</feature>
<name>A0A7M7SV37_STRPU</name>